<proteinExistence type="predicted"/>
<dbReference type="EMBL" id="BPQP01000171">
    <property type="protein sequence ID" value="GJD98083.1"/>
    <property type="molecule type" value="Genomic_DNA"/>
</dbReference>
<dbReference type="Pfam" id="PF13340">
    <property type="entry name" value="DUF4096"/>
    <property type="match status" value="1"/>
</dbReference>
<organism evidence="2 3">
    <name type="scientific">Methylobacterium iners</name>
    <dbReference type="NCBI Taxonomy" id="418707"/>
    <lineage>
        <taxon>Bacteria</taxon>
        <taxon>Pseudomonadati</taxon>
        <taxon>Pseudomonadota</taxon>
        <taxon>Alphaproteobacteria</taxon>
        <taxon>Hyphomicrobiales</taxon>
        <taxon>Methylobacteriaceae</taxon>
        <taxon>Methylobacterium</taxon>
    </lineage>
</organism>
<feature type="domain" description="Insertion element IS402-like" evidence="1">
    <location>
        <begin position="2"/>
        <end position="74"/>
    </location>
</feature>
<evidence type="ECO:0000313" key="3">
    <source>
        <dbReference type="Proteomes" id="UP001055125"/>
    </source>
</evidence>
<gene>
    <name evidence="2" type="ORF">OCOJLMKI_5322</name>
</gene>
<accession>A0ABQ4S6H9</accession>
<evidence type="ECO:0000313" key="2">
    <source>
        <dbReference type="EMBL" id="GJD98083.1"/>
    </source>
</evidence>
<dbReference type="Proteomes" id="UP001055125">
    <property type="component" value="Unassembled WGS sequence"/>
</dbReference>
<reference evidence="2" key="2">
    <citation type="submission" date="2021-08" db="EMBL/GenBank/DDBJ databases">
        <authorList>
            <person name="Tani A."/>
            <person name="Ola A."/>
            <person name="Ogura Y."/>
            <person name="Katsura K."/>
            <person name="Hayashi T."/>
        </authorList>
    </citation>
    <scope>NUCLEOTIDE SEQUENCE</scope>
    <source>
        <strain evidence="2">DSM 19015</strain>
    </source>
</reference>
<protein>
    <submittedName>
        <fullName evidence="2">IS5 family transposase ISMex42</fullName>
    </submittedName>
</protein>
<keyword evidence="3" id="KW-1185">Reference proteome</keyword>
<evidence type="ECO:0000259" key="1">
    <source>
        <dbReference type="Pfam" id="PF13340"/>
    </source>
</evidence>
<dbReference type="InterPro" id="IPR025161">
    <property type="entry name" value="IS402-like_dom"/>
</dbReference>
<comment type="caution">
    <text evidence="2">The sequence shown here is derived from an EMBL/GenBank/DDBJ whole genome shotgun (WGS) entry which is preliminary data.</text>
</comment>
<sequence>MLSNAQGAVLGPLLEACGPHSKVPPSNLSRTISAILWRHENGAKWRSLPVDLGPWWMAAQTFIRRSRLGVWERLLALVQEHGIASASCFSTARACALTRRRLGLSEKGLSSCSQNAVEALGRSRGGFGTKACVVADGSGRAIAFQIAPGQAHELPHALPLLDHLPGVPMWVVADRG</sequence>
<name>A0ABQ4S6H9_9HYPH</name>
<reference evidence="2" key="1">
    <citation type="journal article" date="2021" name="Front. Microbiol.">
        <title>Comprehensive Comparative Genomics and Phenotyping of Methylobacterium Species.</title>
        <authorList>
            <person name="Alessa O."/>
            <person name="Ogura Y."/>
            <person name="Fujitani Y."/>
            <person name="Takami H."/>
            <person name="Hayashi T."/>
            <person name="Sahin N."/>
            <person name="Tani A."/>
        </authorList>
    </citation>
    <scope>NUCLEOTIDE SEQUENCE</scope>
    <source>
        <strain evidence="2">DSM 19015</strain>
    </source>
</reference>